<evidence type="ECO:0000259" key="8">
    <source>
        <dbReference type="Pfam" id="PF00733"/>
    </source>
</evidence>
<evidence type="ECO:0000256" key="5">
    <source>
        <dbReference type="ARBA" id="ARBA00022840"/>
    </source>
</evidence>
<dbReference type="GO" id="GO:0004066">
    <property type="term" value="F:asparagine synthase (glutamine-hydrolyzing) activity"/>
    <property type="evidence" value="ECO:0007669"/>
    <property type="project" value="UniProtKB-EC"/>
</dbReference>
<dbReference type="GO" id="GO:0016740">
    <property type="term" value="F:transferase activity"/>
    <property type="evidence" value="ECO:0007669"/>
    <property type="project" value="UniProtKB-KW"/>
</dbReference>
<dbReference type="Gene3D" id="3.40.50.620">
    <property type="entry name" value="HUPs"/>
    <property type="match status" value="1"/>
</dbReference>
<accession>A0A106BQZ7</accession>
<dbReference type="PIRSF" id="PIRSF001589">
    <property type="entry name" value="Asn_synthetase_glu-h"/>
    <property type="match status" value="1"/>
</dbReference>
<reference evidence="10 11" key="1">
    <citation type="journal article" date="2015" name="Appl. Environ. Microbiol.">
        <title>Aerobic and Anaerobic Thiosulfate Oxidation by a Cold-Adapted, Subglacial Chemoautotroph.</title>
        <authorList>
            <person name="Harrold Z.R."/>
            <person name="Skidmore M.L."/>
            <person name="Hamilton T.L."/>
            <person name="Desch L."/>
            <person name="Amada K."/>
            <person name="van Gelder W."/>
            <person name="Glover K."/>
            <person name="Roden E.E."/>
            <person name="Boyd E.S."/>
        </authorList>
    </citation>
    <scope>NUCLEOTIDE SEQUENCE [LARGE SCALE GENOMIC DNA]</scope>
    <source>
        <strain evidence="10 11">RG</strain>
    </source>
</reference>
<dbReference type="InterPro" id="IPR051786">
    <property type="entry name" value="ASN_synthetase/amidase"/>
</dbReference>
<dbReference type="OrthoDB" id="9763290at2"/>
<dbReference type="Pfam" id="PF00733">
    <property type="entry name" value="Asn_synthase"/>
    <property type="match status" value="1"/>
</dbReference>
<dbReference type="STRING" id="1123392.GCA_000376425_00839"/>
<evidence type="ECO:0000259" key="9">
    <source>
        <dbReference type="Pfam" id="PF13537"/>
    </source>
</evidence>
<comment type="caution">
    <text evidence="10">The sequence shown here is derived from an EMBL/GenBank/DDBJ whole genome shotgun (WGS) entry which is preliminary data.</text>
</comment>
<dbReference type="GO" id="GO:0006529">
    <property type="term" value="P:asparagine biosynthetic process"/>
    <property type="evidence" value="ECO:0007669"/>
    <property type="project" value="InterPro"/>
</dbReference>
<proteinExistence type="inferred from homology"/>
<dbReference type="SUPFAM" id="SSF56235">
    <property type="entry name" value="N-terminal nucleophile aminohydrolases (Ntn hydrolases)"/>
    <property type="match status" value="1"/>
</dbReference>
<dbReference type="GO" id="GO:0005829">
    <property type="term" value="C:cytosol"/>
    <property type="evidence" value="ECO:0007669"/>
    <property type="project" value="TreeGrafter"/>
</dbReference>
<dbReference type="PANTHER" id="PTHR43284:SF1">
    <property type="entry name" value="ASPARAGINE SYNTHETASE"/>
    <property type="match status" value="1"/>
</dbReference>
<evidence type="ECO:0000256" key="2">
    <source>
        <dbReference type="ARBA" id="ARBA00005752"/>
    </source>
</evidence>
<comment type="similarity">
    <text evidence="2">Belongs to the asparagine synthetase family.</text>
</comment>
<dbReference type="InterPro" id="IPR014729">
    <property type="entry name" value="Rossmann-like_a/b/a_fold"/>
</dbReference>
<dbReference type="RefSeq" id="WP_059753437.1">
    <property type="nucleotide sequence ID" value="NZ_LDUG01000018.1"/>
</dbReference>
<evidence type="ECO:0000256" key="3">
    <source>
        <dbReference type="ARBA" id="ARBA00012737"/>
    </source>
</evidence>
<feature type="site" description="Important for beta-aspartyl-AMP intermediate formation" evidence="7">
    <location>
        <position position="345"/>
    </location>
</feature>
<keyword evidence="4" id="KW-0547">Nucleotide-binding</keyword>
<dbReference type="Proteomes" id="UP000064243">
    <property type="component" value="Unassembled WGS sequence"/>
</dbReference>
<name>A0A106BQZ7_THIDE</name>
<evidence type="ECO:0000256" key="4">
    <source>
        <dbReference type="ARBA" id="ARBA00022741"/>
    </source>
</evidence>
<dbReference type="PATRIC" id="fig|36861.3.peg.739"/>
<evidence type="ECO:0000313" key="11">
    <source>
        <dbReference type="Proteomes" id="UP000064243"/>
    </source>
</evidence>
<feature type="domain" description="Asparagine synthetase" evidence="8">
    <location>
        <begin position="223"/>
        <end position="603"/>
    </location>
</feature>
<dbReference type="InterPro" id="IPR029055">
    <property type="entry name" value="Ntn_hydrolases_N"/>
</dbReference>
<evidence type="ECO:0000256" key="7">
    <source>
        <dbReference type="PIRSR" id="PIRSR001589-3"/>
    </source>
</evidence>
<keyword evidence="5" id="KW-0067">ATP-binding</keyword>
<dbReference type="InterPro" id="IPR006426">
    <property type="entry name" value="Asn_synth_AEB"/>
</dbReference>
<sequence length="608" mass="67199">MDGIFGWLGEHGAHQDLIKHMGQAACLSPEGLLHAHSSQMLGVAGCSRLGKAEIHVENGLAAALYGRPRFLDDGLAFIARDQNPAMAVAHGWLRFGEKLPTLMQGNFAFAVLEPLKKKAFLALDRVGAERLCYAKHGGQLVFGSSVQSVAAHAAVGRVIDPQAIYDYLYFHTIPAPRSLYQGVRKLLPGQTLTLKNGQVSTGFYWQADYTPVDAGFDPLRRDFRKVLEQAVRDADAPATAAFLSGGTDSSTIVGALTAARGAPVDTFSIGFDADGFDEMEYARCAAERYGSRSHEYYLKPADIVTAIPIIAREYDEPFGNDSAVPTWFCAKTAREAGFENMFAGDGGDEIFGGNARYAKQRLFEAYAHLPAVLRRGLIEPLANLPGLSDRFPLSKLKSYVAQAKVGLPLRLESYNFLHRTPLDQIFAADFIRAVDPSSTDAALSEVYDRTSSDHYINRLMHLDLKFTLADNDLRKVGTMTEAAGIEVHYPLLDDRLVAFANHLPVDYKVRGQKLRWFFKEALDDLLPEKIINKTKHGFGLPFGVWSTQYAPLGDIVGDSLSDFKKRGLIQPAYLDHMLAMQRGQHASYYGVMIWVVMMLEQWLTANEH</sequence>
<dbReference type="EC" id="6.3.5.4" evidence="3"/>
<dbReference type="Pfam" id="PF13537">
    <property type="entry name" value="GATase_7"/>
    <property type="match status" value="1"/>
</dbReference>
<dbReference type="InterPro" id="IPR001962">
    <property type="entry name" value="Asn_synthase"/>
</dbReference>
<dbReference type="EMBL" id="LDUG01000018">
    <property type="protein sequence ID" value="KVW97027.1"/>
    <property type="molecule type" value="Genomic_DNA"/>
</dbReference>
<feature type="domain" description="Glutamine amidotransferase type-2" evidence="9">
    <location>
        <begin position="91"/>
        <end position="149"/>
    </location>
</feature>
<keyword evidence="10" id="KW-0808">Transferase</keyword>
<dbReference type="PANTHER" id="PTHR43284">
    <property type="entry name" value="ASPARAGINE SYNTHETASE (GLUTAMINE-HYDROLYZING)"/>
    <property type="match status" value="1"/>
</dbReference>
<protein>
    <recommendedName>
        <fullName evidence="3">asparagine synthase (glutamine-hydrolyzing)</fullName>
        <ecNumber evidence="3">6.3.5.4</ecNumber>
    </recommendedName>
</protein>
<dbReference type="InterPro" id="IPR017932">
    <property type="entry name" value="GATase_2_dom"/>
</dbReference>
<dbReference type="GO" id="GO:0005524">
    <property type="term" value="F:ATP binding"/>
    <property type="evidence" value="ECO:0007669"/>
    <property type="project" value="UniProtKB-KW"/>
</dbReference>
<dbReference type="CDD" id="cd01991">
    <property type="entry name" value="Asn_synthase_B_C"/>
    <property type="match status" value="1"/>
</dbReference>
<gene>
    <name evidence="10" type="ORF">ABW22_06360</name>
</gene>
<organism evidence="10 11">
    <name type="scientific">Thiobacillus denitrificans</name>
    <dbReference type="NCBI Taxonomy" id="36861"/>
    <lineage>
        <taxon>Bacteria</taxon>
        <taxon>Pseudomonadati</taxon>
        <taxon>Pseudomonadota</taxon>
        <taxon>Betaproteobacteria</taxon>
        <taxon>Nitrosomonadales</taxon>
        <taxon>Thiobacillaceae</taxon>
        <taxon>Thiobacillus</taxon>
    </lineage>
</organism>
<comment type="catalytic activity">
    <reaction evidence="6">
        <text>L-aspartate + L-glutamine + ATP + H2O = L-asparagine + L-glutamate + AMP + diphosphate + H(+)</text>
        <dbReference type="Rhea" id="RHEA:12228"/>
        <dbReference type="ChEBI" id="CHEBI:15377"/>
        <dbReference type="ChEBI" id="CHEBI:15378"/>
        <dbReference type="ChEBI" id="CHEBI:29985"/>
        <dbReference type="ChEBI" id="CHEBI:29991"/>
        <dbReference type="ChEBI" id="CHEBI:30616"/>
        <dbReference type="ChEBI" id="CHEBI:33019"/>
        <dbReference type="ChEBI" id="CHEBI:58048"/>
        <dbReference type="ChEBI" id="CHEBI:58359"/>
        <dbReference type="ChEBI" id="CHEBI:456215"/>
        <dbReference type="EC" id="6.3.5.4"/>
    </reaction>
</comment>
<evidence type="ECO:0000256" key="1">
    <source>
        <dbReference type="ARBA" id="ARBA00005187"/>
    </source>
</evidence>
<evidence type="ECO:0000256" key="6">
    <source>
        <dbReference type="ARBA" id="ARBA00048741"/>
    </source>
</evidence>
<comment type="pathway">
    <text evidence="1">Amino-acid biosynthesis; L-asparagine biosynthesis; L-asparagine from L-aspartate (L-Gln route): step 1/1.</text>
</comment>
<keyword evidence="11" id="KW-1185">Reference proteome</keyword>
<dbReference type="SUPFAM" id="SSF52402">
    <property type="entry name" value="Adenine nucleotide alpha hydrolases-like"/>
    <property type="match status" value="1"/>
</dbReference>
<dbReference type="AlphaFoldDB" id="A0A106BQZ7"/>
<dbReference type="Gene3D" id="3.60.20.10">
    <property type="entry name" value="Glutamine Phosphoribosylpyrophosphate, subunit 1, domain 1"/>
    <property type="match status" value="1"/>
</dbReference>
<evidence type="ECO:0000313" key="10">
    <source>
        <dbReference type="EMBL" id="KVW97027.1"/>
    </source>
</evidence>